<evidence type="ECO:0000256" key="3">
    <source>
        <dbReference type="SAM" id="Phobius"/>
    </source>
</evidence>
<dbReference type="AlphaFoldDB" id="A0A5P8E3K4"/>
<feature type="compositionally biased region" description="Basic and acidic residues" evidence="2">
    <location>
        <begin position="110"/>
        <end position="120"/>
    </location>
</feature>
<dbReference type="Proteomes" id="UP000249375">
    <property type="component" value="Chromosome"/>
</dbReference>
<feature type="compositionally biased region" description="Acidic residues" evidence="2">
    <location>
        <begin position="161"/>
        <end position="171"/>
    </location>
</feature>
<name>A0A5P8E3K4_9BACT</name>
<evidence type="ECO:0000313" key="5">
    <source>
        <dbReference type="EMBL" id="QFQ13072.1"/>
    </source>
</evidence>
<dbReference type="KEGG" id="alq:C7Y71_000150"/>
<dbReference type="KEGG" id="alq:C7Y71_008590"/>
<dbReference type="OrthoDB" id="1048636at2"/>
<feature type="transmembrane region" description="Helical" evidence="3">
    <location>
        <begin position="12"/>
        <end position="31"/>
    </location>
</feature>
<evidence type="ECO:0000256" key="1">
    <source>
        <dbReference type="SAM" id="Coils"/>
    </source>
</evidence>
<proteinExistence type="predicted"/>
<accession>A0A5P8E3K4</accession>
<sequence>METDLSQILNWLLGGSLVGALISIVTIRSALKKARAEAERAIAESDTVKITNTEQATRILIQNIVEPLKQELNETRKELSSLKREVARFRKAVDSANSCRYSDDCPVLERMRDTPKERSSVKPRASVCNASHGQRDSPVDRQRKRACGDPDGTCDCSDVVGDADDSDGQPP</sequence>
<feature type="coiled-coil region" evidence="1">
    <location>
        <begin position="24"/>
        <end position="92"/>
    </location>
</feature>
<dbReference type="RefSeq" id="WP_151908867.1">
    <property type="nucleotide sequence ID" value="NZ_CP033459.1"/>
</dbReference>
<dbReference type="EMBL" id="CP033459">
    <property type="protein sequence ID" value="QFQ11569.1"/>
    <property type="molecule type" value="Genomic_DNA"/>
</dbReference>
<keyword evidence="3" id="KW-0472">Membrane</keyword>
<evidence type="ECO:0000313" key="6">
    <source>
        <dbReference type="Proteomes" id="UP000249375"/>
    </source>
</evidence>
<gene>
    <name evidence="4" type="ORF">C7Y71_000150</name>
    <name evidence="5" type="ORF">C7Y71_008590</name>
</gene>
<evidence type="ECO:0000256" key="2">
    <source>
        <dbReference type="SAM" id="MobiDB-lite"/>
    </source>
</evidence>
<organism evidence="4 6">
    <name type="scientific">Pseudoprevotella muciniphila</name>
    <dbReference type="NCBI Taxonomy" id="2133944"/>
    <lineage>
        <taxon>Bacteria</taxon>
        <taxon>Pseudomonadati</taxon>
        <taxon>Bacteroidota</taxon>
        <taxon>Bacteroidia</taxon>
        <taxon>Bacteroidales</taxon>
        <taxon>Prevotellaceae</taxon>
        <taxon>Pseudoprevotella</taxon>
    </lineage>
</organism>
<keyword evidence="6" id="KW-1185">Reference proteome</keyword>
<dbReference type="EMBL" id="CP033459">
    <property type="protein sequence ID" value="QFQ13072.1"/>
    <property type="molecule type" value="Genomic_DNA"/>
</dbReference>
<feature type="region of interest" description="Disordered" evidence="2">
    <location>
        <begin position="110"/>
        <end position="171"/>
    </location>
</feature>
<protein>
    <submittedName>
        <fullName evidence="4">Uncharacterized protein</fullName>
    </submittedName>
</protein>
<keyword evidence="3" id="KW-0812">Transmembrane</keyword>
<keyword evidence="1" id="KW-0175">Coiled coil</keyword>
<reference evidence="4 6" key="1">
    <citation type="submission" date="2018-11" db="EMBL/GenBank/DDBJ databases">
        <authorList>
            <person name="Na S.W."/>
            <person name="Baik M."/>
        </authorList>
    </citation>
    <scope>NUCLEOTIDE SEQUENCE [LARGE SCALE GENOMIC DNA]</scope>
    <source>
        <strain evidence="4 6">E39</strain>
    </source>
</reference>
<evidence type="ECO:0000313" key="4">
    <source>
        <dbReference type="EMBL" id="QFQ11569.1"/>
    </source>
</evidence>
<keyword evidence="3" id="KW-1133">Transmembrane helix</keyword>